<dbReference type="OrthoDB" id="9805239at2"/>
<feature type="transmembrane region" description="Helical" evidence="7">
    <location>
        <begin position="278"/>
        <end position="295"/>
    </location>
</feature>
<keyword evidence="5 7" id="KW-0472">Membrane</keyword>
<dbReference type="RefSeq" id="WP_083091861.1">
    <property type="nucleotide sequence ID" value="NZ_LXWF01000033.1"/>
</dbReference>
<feature type="transmembrane region" description="Helical" evidence="7">
    <location>
        <begin position="222"/>
        <end position="241"/>
    </location>
</feature>
<comment type="similarity">
    <text evidence="2">Belongs to the EamA transporter family.</text>
</comment>
<dbReference type="Pfam" id="PF00892">
    <property type="entry name" value="EamA"/>
    <property type="match status" value="2"/>
</dbReference>
<evidence type="ECO:0000256" key="3">
    <source>
        <dbReference type="ARBA" id="ARBA00022692"/>
    </source>
</evidence>
<dbReference type="PANTHER" id="PTHR32322:SF2">
    <property type="entry name" value="EAMA DOMAIN-CONTAINING PROTEIN"/>
    <property type="match status" value="1"/>
</dbReference>
<evidence type="ECO:0000256" key="7">
    <source>
        <dbReference type="SAM" id="Phobius"/>
    </source>
</evidence>
<dbReference type="SUPFAM" id="SSF103481">
    <property type="entry name" value="Multidrug resistance efflux transporter EmrE"/>
    <property type="match status" value="2"/>
</dbReference>
<reference evidence="9 10" key="1">
    <citation type="submission" date="2016-05" db="EMBL/GenBank/DDBJ databases">
        <title>Draft genome sequence of a porcine commensal Rothia nasimurium.</title>
        <authorList>
            <person name="Gaiser R.A."/>
            <person name="Van Baarlen P."/>
            <person name="Wells J.M."/>
        </authorList>
    </citation>
    <scope>NUCLEOTIDE SEQUENCE [LARGE SCALE GENOMIC DNA]</scope>
    <source>
        <strain evidence="9 10">PT-32</strain>
    </source>
</reference>
<protein>
    <recommendedName>
        <fullName evidence="8">EamA domain-containing protein</fullName>
    </recommendedName>
</protein>
<feature type="transmembrane region" description="Helical" evidence="7">
    <location>
        <begin position="193"/>
        <end position="210"/>
    </location>
</feature>
<name>A0A1Y1RP83_9MICC</name>
<feature type="transmembrane region" description="Helical" evidence="7">
    <location>
        <begin position="124"/>
        <end position="142"/>
    </location>
</feature>
<evidence type="ECO:0000256" key="1">
    <source>
        <dbReference type="ARBA" id="ARBA00004141"/>
    </source>
</evidence>
<evidence type="ECO:0000256" key="6">
    <source>
        <dbReference type="SAM" id="MobiDB-lite"/>
    </source>
</evidence>
<dbReference type="PANTHER" id="PTHR32322">
    <property type="entry name" value="INNER MEMBRANE TRANSPORTER"/>
    <property type="match status" value="1"/>
</dbReference>
<feature type="transmembrane region" description="Helical" evidence="7">
    <location>
        <begin position="41"/>
        <end position="59"/>
    </location>
</feature>
<dbReference type="Gene3D" id="1.10.3730.20">
    <property type="match status" value="1"/>
</dbReference>
<dbReference type="Proteomes" id="UP000192359">
    <property type="component" value="Unassembled WGS sequence"/>
</dbReference>
<dbReference type="EMBL" id="LXWF01000033">
    <property type="protein sequence ID" value="ORC17375.1"/>
    <property type="molecule type" value="Genomic_DNA"/>
</dbReference>
<evidence type="ECO:0000259" key="8">
    <source>
        <dbReference type="Pfam" id="PF00892"/>
    </source>
</evidence>
<evidence type="ECO:0000256" key="5">
    <source>
        <dbReference type="ARBA" id="ARBA00023136"/>
    </source>
</evidence>
<accession>A0A1Y1RP83</accession>
<sequence>MRRDSTLLHISAVAGAALLWSTSFAVTKVVLPSVGELMLGAIRFLAAAILLIIICLLTRAHLRAPWIAHMSVASAGLVGITIYFALENYGVALATATDAVLIVASYPVMTMLAEAVFQHRRPTLINVFGALIAFIGVLLVTIDEPTQEAPHRPWGILFLFLGGVAWTAYNMLSAQSPVNLSPNQRLGVLPTTALQNLWGGIGFCLLVPLLPEGTTTGLNTPAIWLIAYLAVGCSALAFLLYTYGLTALKPSQAVAILNLVPVFGVIWAVVIAGEEITVLKAIGAMTVIIGVAMNARSSPTRIRKQQHQSVTAPSRKDSQL</sequence>
<dbReference type="InterPro" id="IPR050638">
    <property type="entry name" value="AA-Vitamin_Transporters"/>
</dbReference>
<keyword evidence="3 7" id="KW-0812">Transmembrane</keyword>
<comment type="caution">
    <text evidence="9">The sequence shown here is derived from an EMBL/GenBank/DDBJ whole genome shotgun (WGS) entry which is preliminary data.</text>
</comment>
<dbReference type="InterPro" id="IPR000620">
    <property type="entry name" value="EamA_dom"/>
</dbReference>
<dbReference type="GO" id="GO:0016020">
    <property type="term" value="C:membrane"/>
    <property type="evidence" value="ECO:0007669"/>
    <property type="project" value="UniProtKB-SubCell"/>
</dbReference>
<keyword evidence="10" id="KW-1185">Reference proteome</keyword>
<comment type="subcellular location">
    <subcellularLocation>
        <location evidence="1">Membrane</location>
        <topology evidence="1">Multi-pass membrane protein</topology>
    </subcellularLocation>
</comment>
<feature type="domain" description="EamA" evidence="8">
    <location>
        <begin position="154"/>
        <end position="294"/>
    </location>
</feature>
<keyword evidence="4 7" id="KW-1133">Transmembrane helix</keyword>
<feature type="region of interest" description="Disordered" evidence="6">
    <location>
        <begin position="299"/>
        <end position="320"/>
    </location>
</feature>
<proteinExistence type="inferred from homology"/>
<evidence type="ECO:0000256" key="2">
    <source>
        <dbReference type="ARBA" id="ARBA00007362"/>
    </source>
</evidence>
<feature type="domain" description="EamA" evidence="8">
    <location>
        <begin position="10"/>
        <end position="141"/>
    </location>
</feature>
<organism evidence="9 10">
    <name type="scientific">Rothia nasimurium</name>
    <dbReference type="NCBI Taxonomy" id="85336"/>
    <lineage>
        <taxon>Bacteria</taxon>
        <taxon>Bacillati</taxon>
        <taxon>Actinomycetota</taxon>
        <taxon>Actinomycetes</taxon>
        <taxon>Micrococcales</taxon>
        <taxon>Micrococcaceae</taxon>
        <taxon>Rothia</taxon>
    </lineage>
</organism>
<gene>
    <name evidence="9" type="ORF">A7979_02940</name>
</gene>
<feature type="transmembrane region" description="Helical" evidence="7">
    <location>
        <begin position="253"/>
        <end position="272"/>
    </location>
</feature>
<evidence type="ECO:0000256" key="4">
    <source>
        <dbReference type="ARBA" id="ARBA00022989"/>
    </source>
</evidence>
<feature type="transmembrane region" description="Helical" evidence="7">
    <location>
        <begin position="154"/>
        <end position="172"/>
    </location>
</feature>
<feature type="transmembrane region" description="Helical" evidence="7">
    <location>
        <begin position="92"/>
        <end position="112"/>
    </location>
</feature>
<evidence type="ECO:0000313" key="9">
    <source>
        <dbReference type="EMBL" id="ORC17375.1"/>
    </source>
</evidence>
<dbReference type="InterPro" id="IPR037185">
    <property type="entry name" value="EmrE-like"/>
</dbReference>
<feature type="transmembrane region" description="Helical" evidence="7">
    <location>
        <begin position="66"/>
        <end position="86"/>
    </location>
</feature>
<evidence type="ECO:0000313" key="10">
    <source>
        <dbReference type="Proteomes" id="UP000192359"/>
    </source>
</evidence>
<dbReference type="AlphaFoldDB" id="A0A1Y1RP83"/>